<evidence type="ECO:0000313" key="3">
    <source>
        <dbReference type="EMBL" id="KAK5532748.1"/>
    </source>
</evidence>
<sequence>MSVTMQAFAKQQFGDRTYTSLQSIVDDPAQALISSSAAIHSHRPMNGGLDDILSASRYPQALMEPYQGPTSDTRKNETTSSDQFYGGLVFTGPPTDSNHSSVELEQSPTQKRKRAAKRASAGDAEDHPESKKQRGRPRLDTYDETAADRRRTQIRLAQRAYRNRKETTISALKQKVTDLQDTIDQMNKTFLTLHDNMVGAGILTSHYVLGRQLQAATEEFVALAKITALESDDEDDKIAQITKGEADQSGTRNERRRSNNSMEAKTVSRPTKTTNVDQRSTSTDADAGLEELRLTNTSIDDNNTLFALSDTFYNDGSNLDGLHNLMSFNATVPEFAFSEDSIYNKLPALERPLKAAYHQGNYTYSFQETTFARRLHRMCLERAFRYLTIPNISPDRIKHAFRFTFCFSNRKRMLQRFQEMLKRKAGESLENWNAPFFHIGGAGTHFPRRDDDGNPVYPPNMVSPAKAFGPQPFIEVETPRMEATTREMLENIGFGGEWYDSHDVEQYLKTKGIFLDGQSSFVELDPSVLTLVKASSRQSEASSSGFTPTEPSIRTPSPLLAGLGDSLAYPFATQDLSEMYTNTSTLHSISNKPASDDPWAEFTAAAQSSPGYTPTFQDMMGRKQTPLTFDVEAFLERMVDDSACLGRAPGFRKETIDNALVMSLQESF</sequence>
<feature type="compositionally biased region" description="Polar residues" evidence="2">
    <location>
        <begin position="268"/>
        <end position="284"/>
    </location>
</feature>
<protein>
    <recommendedName>
        <fullName evidence="5">BZIP domain-containing protein</fullName>
    </recommendedName>
</protein>
<dbReference type="Proteomes" id="UP001345827">
    <property type="component" value="Unassembled WGS sequence"/>
</dbReference>
<feature type="region of interest" description="Disordered" evidence="2">
    <location>
        <begin position="63"/>
        <end position="151"/>
    </location>
</feature>
<evidence type="ECO:0000256" key="2">
    <source>
        <dbReference type="SAM" id="MobiDB-lite"/>
    </source>
</evidence>
<feature type="coiled-coil region" evidence="1">
    <location>
        <begin position="162"/>
        <end position="189"/>
    </location>
</feature>
<feature type="compositionally biased region" description="Basic and acidic residues" evidence="2">
    <location>
        <begin position="124"/>
        <end position="151"/>
    </location>
</feature>
<name>A0AAV9Q2I1_9PEZI</name>
<gene>
    <name evidence="3" type="ORF">LTR25_007451</name>
</gene>
<dbReference type="PANTHER" id="PTHR40618">
    <property type="entry name" value="B-ZIP TRANSCRIPTION FACTOR (EUROFUNG)-RELATED"/>
    <property type="match status" value="1"/>
</dbReference>
<dbReference type="GO" id="GO:0003700">
    <property type="term" value="F:DNA-binding transcription factor activity"/>
    <property type="evidence" value="ECO:0007669"/>
    <property type="project" value="InterPro"/>
</dbReference>
<proteinExistence type="predicted"/>
<feature type="compositionally biased region" description="Polar residues" evidence="2">
    <location>
        <begin position="94"/>
        <end position="109"/>
    </location>
</feature>
<accession>A0AAV9Q2I1</accession>
<dbReference type="CDD" id="cd14688">
    <property type="entry name" value="bZIP_YAP"/>
    <property type="match status" value="1"/>
</dbReference>
<dbReference type="PANTHER" id="PTHR40618:SF1">
    <property type="entry name" value="B-ZIP TRANSCRIPTION FACTOR (EUROFUNG)"/>
    <property type="match status" value="1"/>
</dbReference>
<evidence type="ECO:0000313" key="4">
    <source>
        <dbReference type="Proteomes" id="UP001345827"/>
    </source>
</evidence>
<evidence type="ECO:0008006" key="5">
    <source>
        <dbReference type="Google" id="ProtNLM"/>
    </source>
</evidence>
<reference evidence="3 4" key="1">
    <citation type="submission" date="2023-06" db="EMBL/GenBank/DDBJ databases">
        <title>Black Yeasts Isolated from many extreme environments.</title>
        <authorList>
            <person name="Coleine C."/>
            <person name="Stajich J.E."/>
            <person name="Selbmann L."/>
        </authorList>
    </citation>
    <scope>NUCLEOTIDE SEQUENCE [LARGE SCALE GENOMIC DNA]</scope>
    <source>
        <strain evidence="3 4">CCFEE 5887</strain>
    </source>
</reference>
<dbReference type="Gene3D" id="1.20.5.170">
    <property type="match status" value="1"/>
</dbReference>
<organism evidence="3 4">
    <name type="scientific">Vermiconidia calcicola</name>
    <dbReference type="NCBI Taxonomy" id="1690605"/>
    <lineage>
        <taxon>Eukaryota</taxon>
        <taxon>Fungi</taxon>
        <taxon>Dikarya</taxon>
        <taxon>Ascomycota</taxon>
        <taxon>Pezizomycotina</taxon>
        <taxon>Dothideomycetes</taxon>
        <taxon>Dothideomycetidae</taxon>
        <taxon>Mycosphaerellales</taxon>
        <taxon>Extremaceae</taxon>
        <taxon>Vermiconidia</taxon>
    </lineage>
</organism>
<dbReference type="AlphaFoldDB" id="A0AAV9Q2I1"/>
<dbReference type="SUPFAM" id="SSF57959">
    <property type="entry name" value="Leucine zipper domain"/>
    <property type="match status" value="1"/>
</dbReference>
<keyword evidence="1" id="KW-0175">Coiled coil</keyword>
<keyword evidence="4" id="KW-1185">Reference proteome</keyword>
<evidence type="ECO:0000256" key="1">
    <source>
        <dbReference type="SAM" id="Coils"/>
    </source>
</evidence>
<comment type="caution">
    <text evidence="3">The sequence shown here is derived from an EMBL/GenBank/DDBJ whole genome shotgun (WGS) entry which is preliminary data.</text>
</comment>
<feature type="region of interest" description="Disordered" evidence="2">
    <location>
        <begin position="240"/>
        <end position="286"/>
    </location>
</feature>
<dbReference type="InterPro" id="IPR046347">
    <property type="entry name" value="bZIP_sf"/>
</dbReference>
<dbReference type="EMBL" id="JAXLQG010000014">
    <property type="protein sequence ID" value="KAK5532748.1"/>
    <property type="molecule type" value="Genomic_DNA"/>
</dbReference>